<accession>A0A5C5WS43</accession>
<dbReference type="AlphaFoldDB" id="A0A5C5WS43"/>
<proteinExistence type="predicted"/>
<evidence type="ECO:0008006" key="3">
    <source>
        <dbReference type="Google" id="ProtNLM"/>
    </source>
</evidence>
<name>A0A5C5WS43_9BACT</name>
<evidence type="ECO:0000313" key="1">
    <source>
        <dbReference type="EMBL" id="TWT53417.1"/>
    </source>
</evidence>
<dbReference type="Gene3D" id="1.20.120.450">
    <property type="entry name" value="dinb family like domain"/>
    <property type="match status" value="1"/>
</dbReference>
<dbReference type="EMBL" id="SJPI01000001">
    <property type="protein sequence ID" value="TWT53417.1"/>
    <property type="molecule type" value="Genomic_DNA"/>
</dbReference>
<protein>
    <recommendedName>
        <fullName evidence="3">DinB superfamily protein</fullName>
    </recommendedName>
</protein>
<dbReference type="RefSeq" id="WP_146513640.1">
    <property type="nucleotide sequence ID" value="NZ_SJPI01000001.1"/>
</dbReference>
<dbReference type="OrthoDB" id="268680at2"/>
<comment type="caution">
    <text evidence="1">The sequence shown here is derived from an EMBL/GenBank/DDBJ whole genome shotgun (WGS) entry which is preliminary data.</text>
</comment>
<dbReference type="InterPro" id="IPR034660">
    <property type="entry name" value="DinB/YfiT-like"/>
</dbReference>
<dbReference type="Proteomes" id="UP000316598">
    <property type="component" value="Unassembled WGS sequence"/>
</dbReference>
<keyword evidence="2" id="KW-1185">Reference proteome</keyword>
<dbReference type="SUPFAM" id="SSF109854">
    <property type="entry name" value="DinB/YfiT-like putative metalloenzymes"/>
    <property type="match status" value="1"/>
</dbReference>
<evidence type="ECO:0000313" key="2">
    <source>
        <dbReference type="Proteomes" id="UP000316598"/>
    </source>
</evidence>
<sequence length="174" mass="19151">MAQTIGPMIAASARLPLSYAERLLGDIPDEKFSAFARTADGLIESNHPAFVCGHLSLYASVIVSELGQDASSIEPSEEYLALFSKTATCQDDLERKVYPPAEELKSTLFDGYRRAIEVLEQSDDAIFSSESPNERMRQVFPTLGALHMFYVGGHFMLHMGQVSAWRRAVGYGPA</sequence>
<gene>
    <name evidence="1" type="ORF">Pla22_10460</name>
</gene>
<reference evidence="1 2" key="1">
    <citation type="submission" date="2019-02" db="EMBL/GenBank/DDBJ databases">
        <title>Deep-cultivation of Planctomycetes and their phenomic and genomic characterization uncovers novel biology.</title>
        <authorList>
            <person name="Wiegand S."/>
            <person name="Jogler M."/>
            <person name="Boedeker C."/>
            <person name="Pinto D."/>
            <person name="Vollmers J."/>
            <person name="Rivas-Marin E."/>
            <person name="Kohn T."/>
            <person name="Peeters S.H."/>
            <person name="Heuer A."/>
            <person name="Rast P."/>
            <person name="Oberbeckmann S."/>
            <person name="Bunk B."/>
            <person name="Jeske O."/>
            <person name="Meyerdierks A."/>
            <person name="Storesund J.E."/>
            <person name="Kallscheuer N."/>
            <person name="Luecker S."/>
            <person name="Lage O.M."/>
            <person name="Pohl T."/>
            <person name="Merkel B.J."/>
            <person name="Hornburger P."/>
            <person name="Mueller R.-W."/>
            <person name="Bruemmer F."/>
            <person name="Labrenz M."/>
            <person name="Spormann A.M."/>
            <person name="Op Den Camp H."/>
            <person name="Overmann J."/>
            <person name="Amann R."/>
            <person name="Jetten M.S.M."/>
            <person name="Mascher T."/>
            <person name="Medema M.H."/>
            <person name="Devos D.P."/>
            <person name="Kaster A.-K."/>
            <person name="Ovreas L."/>
            <person name="Rohde M."/>
            <person name="Galperin M.Y."/>
            <person name="Jogler C."/>
        </authorList>
    </citation>
    <scope>NUCLEOTIDE SEQUENCE [LARGE SCALE GENOMIC DNA]</scope>
    <source>
        <strain evidence="1 2">Pla22</strain>
    </source>
</reference>
<organism evidence="1 2">
    <name type="scientific">Rubripirellula amarantea</name>
    <dbReference type="NCBI Taxonomy" id="2527999"/>
    <lineage>
        <taxon>Bacteria</taxon>
        <taxon>Pseudomonadati</taxon>
        <taxon>Planctomycetota</taxon>
        <taxon>Planctomycetia</taxon>
        <taxon>Pirellulales</taxon>
        <taxon>Pirellulaceae</taxon>
        <taxon>Rubripirellula</taxon>
    </lineage>
</organism>